<name>A0AAW0RKQ5_9HYPO</name>
<evidence type="ECO:0000259" key="9">
    <source>
        <dbReference type="Pfam" id="PF00933"/>
    </source>
</evidence>
<evidence type="ECO:0000256" key="4">
    <source>
        <dbReference type="ARBA" id="ARBA00012744"/>
    </source>
</evidence>
<evidence type="ECO:0000313" key="10">
    <source>
        <dbReference type="EMBL" id="KAK8142777.1"/>
    </source>
</evidence>
<organism evidence="10 11">
    <name type="scientific">Beauveria asiatica</name>
    <dbReference type="NCBI Taxonomy" id="1069075"/>
    <lineage>
        <taxon>Eukaryota</taxon>
        <taxon>Fungi</taxon>
        <taxon>Dikarya</taxon>
        <taxon>Ascomycota</taxon>
        <taxon>Pezizomycotina</taxon>
        <taxon>Sordariomycetes</taxon>
        <taxon>Hypocreomycetidae</taxon>
        <taxon>Hypocreales</taxon>
        <taxon>Cordycipitaceae</taxon>
        <taxon>Beauveria</taxon>
    </lineage>
</organism>
<reference evidence="10 11" key="1">
    <citation type="submission" date="2020-02" db="EMBL/GenBank/DDBJ databases">
        <title>Comparative genomics of the hypocrealean fungal genus Beauvera.</title>
        <authorList>
            <person name="Showalter D.N."/>
            <person name="Bushley K.E."/>
            <person name="Rehner S.A."/>
        </authorList>
    </citation>
    <scope>NUCLEOTIDE SEQUENCE [LARGE SCALE GENOMIC DNA]</scope>
    <source>
        <strain evidence="10 11">ARSEF4384</strain>
    </source>
</reference>
<dbReference type="EC" id="3.2.1.21" evidence="4"/>
<evidence type="ECO:0000256" key="5">
    <source>
        <dbReference type="ARBA" id="ARBA00022729"/>
    </source>
</evidence>
<dbReference type="InterPro" id="IPR017853">
    <property type="entry name" value="GH"/>
</dbReference>
<evidence type="ECO:0000256" key="7">
    <source>
        <dbReference type="ARBA" id="ARBA00023180"/>
    </source>
</evidence>
<proteinExistence type="inferred from homology"/>
<evidence type="ECO:0000313" key="11">
    <source>
        <dbReference type="Proteomes" id="UP001397290"/>
    </source>
</evidence>
<protein>
    <recommendedName>
        <fullName evidence="4">beta-glucosidase</fullName>
        <ecNumber evidence="4">3.2.1.21</ecNumber>
    </recommendedName>
</protein>
<keyword evidence="5" id="KW-0732">Signal</keyword>
<keyword evidence="7" id="KW-0325">Glycoprotein</keyword>
<sequence length="84" mass="9582">MHELHLWPFQDAIHARSGTIMCSYRRINNPYACANGKTLNGLRKTELGFHGFVVTDWAAQHNWSRWCSGGLGHGHARPWLLLGR</sequence>
<evidence type="ECO:0000256" key="6">
    <source>
        <dbReference type="ARBA" id="ARBA00022801"/>
    </source>
</evidence>
<dbReference type="Proteomes" id="UP001397290">
    <property type="component" value="Unassembled WGS sequence"/>
</dbReference>
<evidence type="ECO:0000256" key="3">
    <source>
        <dbReference type="ARBA" id="ARBA00005336"/>
    </source>
</evidence>
<dbReference type="Gene3D" id="3.20.20.300">
    <property type="entry name" value="Glycoside hydrolase, family 3, N-terminal domain"/>
    <property type="match status" value="1"/>
</dbReference>
<dbReference type="GO" id="GO:0008422">
    <property type="term" value="F:beta-glucosidase activity"/>
    <property type="evidence" value="ECO:0007669"/>
    <property type="project" value="UniProtKB-EC"/>
</dbReference>
<keyword evidence="8" id="KW-0326">Glycosidase</keyword>
<evidence type="ECO:0000256" key="2">
    <source>
        <dbReference type="ARBA" id="ARBA00004987"/>
    </source>
</evidence>
<dbReference type="SUPFAM" id="SSF51445">
    <property type="entry name" value="(Trans)glycosidases"/>
    <property type="match status" value="1"/>
</dbReference>
<comment type="pathway">
    <text evidence="2">Glycan metabolism; cellulose degradation.</text>
</comment>
<comment type="catalytic activity">
    <reaction evidence="1">
        <text>Hydrolysis of terminal, non-reducing beta-D-glucosyl residues with release of beta-D-glucose.</text>
        <dbReference type="EC" id="3.2.1.21"/>
    </reaction>
</comment>
<dbReference type="PANTHER" id="PTHR42715">
    <property type="entry name" value="BETA-GLUCOSIDASE"/>
    <property type="match status" value="1"/>
</dbReference>
<comment type="caution">
    <text evidence="10">The sequence shown here is derived from an EMBL/GenBank/DDBJ whole genome shotgun (WGS) entry which is preliminary data.</text>
</comment>
<evidence type="ECO:0000256" key="8">
    <source>
        <dbReference type="ARBA" id="ARBA00023295"/>
    </source>
</evidence>
<dbReference type="Pfam" id="PF00933">
    <property type="entry name" value="Glyco_hydro_3"/>
    <property type="match status" value="1"/>
</dbReference>
<gene>
    <name evidence="10" type="ORF">G3M48_008277</name>
</gene>
<keyword evidence="6" id="KW-0378">Hydrolase</keyword>
<dbReference type="InterPro" id="IPR036962">
    <property type="entry name" value="Glyco_hydro_3_N_sf"/>
</dbReference>
<dbReference type="InterPro" id="IPR001764">
    <property type="entry name" value="Glyco_hydro_3_N"/>
</dbReference>
<dbReference type="EMBL" id="JAAHCF010000612">
    <property type="protein sequence ID" value="KAK8142777.1"/>
    <property type="molecule type" value="Genomic_DNA"/>
</dbReference>
<feature type="domain" description="Glycoside hydrolase family 3 N-terminal" evidence="9">
    <location>
        <begin position="2"/>
        <end position="59"/>
    </location>
</feature>
<comment type="similarity">
    <text evidence="3">Belongs to the glycosyl hydrolase 3 family.</text>
</comment>
<dbReference type="InterPro" id="IPR050288">
    <property type="entry name" value="Cellulose_deg_GH3"/>
</dbReference>
<dbReference type="GO" id="GO:0009251">
    <property type="term" value="P:glucan catabolic process"/>
    <property type="evidence" value="ECO:0007669"/>
    <property type="project" value="TreeGrafter"/>
</dbReference>
<dbReference type="PANTHER" id="PTHR42715:SF5">
    <property type="entry name" value="BETA-GLUCOSIDASE M-RELATED"/>
    <property type="match status" value="1"/>
</dbReference>
<accession>A0AAW0RKQ5</accession>
<dbReference type="AlphaFoldDB" id="A0AAW0RKQ5"/>
<keyword evidence="11" id="KW-1185">Reference proteome</keyword>
<evidence type="ECO:0000256" key="1">
    <source>
        <dbReference type="ARBA" id="ARBA00000448"/>
    </source>
</evidence>